<dbReference type="PANTHER" id="PTHR21716:SF68">
    <property type="entry name" value="TRANSPORT PROTEIN YTVI-RELATED"/>
    <property type="match status" value="1"/>
</dbReference>
<name>A0A7C2IF85_9THEO</name>
<accession>A0A7C2IF85</accession>
<keyword evidence="3 6" id="KW-0812">Transmembrane</keyword>
<proteinExistence type="inferred from homology"/>
<comment type="similarity">
    <text evidence="2">Belongs to the autoinducer-2 exporter (AI-2E) (TC 2.A.86) family.</text>
</comment>
<evidence type="ECO:0000256" key="4">
    <source>
        <dbReference type="ARBA" id="ARBA00022989"/>
    </source>
</evidence>
<reference evidence="7" key="1">
    <citation type="journal article" date="2020" name="mSystems">
        <title>Genome- and Community-Level Interaction Insights into Carbon Utilization and Element Cycling Functions of Hydrothermarchaeota in Hydrothermal Sediment.</title>
        <authorList>
            <person name="Zhou Z."/>
            <person name="Liu Y."/>
            <person name="Xu W."/>
            <person name="Pan J."/>
            <person name="Luo Z.H."/>
            <person name="Li M."/>
        </authorList>
    </citation>
    <scope>NUCLEOTIDE SEQUENCE [LARGE SCALE GENOMIC DNA]</scope>
    <source>
        <strain evidence="7">SpSt-300</strain>
    </source>
</reference>
<dbReference type="GO" id="GO:0055085">
    <property type="term" value="P:transmembrane transport"/>
    <property type="evidence" value="ECO:0007669"/>
    <property type="project" value="TreeGrafter"/>
</dbReference>
<dbReference type="NCBIfam" id="TIGR02872">
    <property type="entry name" value="spore_ytvI"/>
    <property type="match status" value="1"/>
</dbReference>
<dbReference type="GO" id="GO:0016020">
    <property type="term" value="C:membrane"/>
    <property type="evidence" value="ECO:0007669"/>
    <property type="project" value="UniProtKB-SubCell"/>
</dbReference>
<feature type="transmembrane region" description="Helical" evidence="6">
    <location>
        <begin position="163"/>
        <end position="187"/>
    </location>
</feature>
<dbReference type="EMBL" id="DSMU01000210">
    <property type="protein sequence ID" value="HEL65697.1"/>
    <property type="molecule type" value="Genomic_DNA"/>
</dbReference>
<dbReference type="Pfam" id="PF01594">
    <property type="entry name" value="AI-2E_transport"/>
    <property type="match status" value="1"/>
</dbReference>
<keyword evidence="5 6" id="KW-0472">Membrane</keyword>
<feature type="transmembrane region" description="Helical" evidence="6">
    <location>
        <begin position="17"/>
        <end position="38"/>
    </location>
</feature>
<protein>
    <submittedName>
        <fullName evidence="7">Sporulation integral membrane protein YtvI</fullName>
    </submittedName>
</protein>
<feature type="transmembrane region" description="Helical" evidence="6">
    <location>
        <begin position="44"/>
        <end position="62"/>
    </location>
</feature>
<feature type="transmembrane region" description="Helical" evidence="6">
    <location>
        <begin position="272"/>
        <end position="298"/>
    </location>
</feature>
<sequence>MAGGLGGAGMPEWLRRLLYVTAGVVAVSFLAVLALLVLRYALVALLPFLIAGLFTLLMEPPVRLLNRRLPRSLAVLLTMAIFFAGTGLIVTVLVAHLVTELGDLSRRLPGYIDEFQRVLAVVIEKARESYGALPPGAVQYLENAIGTVTLSAGKSLNVLVNSLLGFLGSLPNAALVLIVSLLATYFISRDRAALGRFWLRVVPAPFGEQALGMGREAFGAFLGYLRAQLVLVTLTMVLATAGLYLFKVNYALTLGLLIGFFDLLPVLGPSTIFVPWIILAFITGAKALGLKLLILYAVVFGVRQLFEARIVALSLGLHPLTVLVGMYAGLKLLGVAGLVLGPIVVILVQAAYKAGMVSRGKAAWPQR</sequence>
<organism evidence="7">
    <name type="scientific">Ammonifex degensii</name>
    <dbReference type="NCBI Taxonomy" id="42838"/>
    <lineage>
        <taxon>Bacteria</taxon>
        <taxon>Bacillati</taxon>
        <taxon>Bacillota</taxon>
        <taxon>Clostridia</taxon>
        <taxon>Thermoanaerobacterales</taxon>
        <taxon>Thermoanaerobacteraceae</taxon>
        <taxon>Ammonifex</taxon>
    </lineage>
</organism>
<evidence type="ECO:0000256" key="3">
    <source>
        <dbReference type="ARBA" id="ARBA00022692"/>
    </source>
</evidence>
<comment type="caution">
    <text evidence="7">The sequence shown here is derived from an EMBL/GenBank/DDBJ whole genome shotgun (WGS) entry which is preliminary data.</text>
</comment>
<feature type="transmembrane region" description="Helical" evidence="6">
    <location>
        <begin position="334"/>
        <end position="352"/>
    </location>
</feature>
<dbReference type="InterPro" id="IPR014227">
    <property type="entry name" value="YtvI-like"/>
</dbReference>
<evidence type="ECO:0000256" key="2">
    <source>
        <dbReference type="ARBA" id="ARBA00009773"/>
    </source>
</evidence>
<dbReference type="AlphaFoldDB" id="A0A7C2IF85"/>
<evidence type="ECO:0000313" key="7">
    <source>
        <dbReference type="EMBL" id="HEL65697.1"/>
    </source>
</evidence>
<evidence type="ECO:0000256" key="1">
    <source>
        <dbReference type="ARBA" id="ARBA00004141"/>
    </source>
</evidence>
<keyword evidence="4 6" id="KW-1133">Transmembrane helix</keyword>
<gene>
    <name evidence="7" type="primary">ytvI</name>
    <name evidence="7" type="ORF">ENQ34_03320</name>
</gene>
<feature type="transmembrane region" description="Helical" evidence="6">
    <location>
        <begin position="74"/>
        <end position="98"/>
    </location>
</feature>
<evidence type="ECO:0000256" key="5">
    <source>
        <dbReference type="ARBA" id="ARBA00023136"/>
    </source>
</evidence>
<dbReference type="InterPro" id="IPR002549">
    <property type="entry name" value="AI-2E-like"/>
</dbReference>
<evidence type="ECO:0000256" key="6">
    <source>
        <dbReference type="SAM" id="Phobius"/>
    </source>
</evidence>
<comment type="subcellular location">
    <subcellularLocation>
        <location evidence="1">Membrane</location>
        <topology evidence="1">Multi-pass membrane protein</topology>
    </subcellularLocation>
</comment>
<dbReference type="PANTHER" id="PTHR21716">
    <property type="entry name" value="TRANSMEMBRANE PROTEIN"/>
    <property type="match status" value="1"/>
</dbReference>
<feature type="transmembrane region" description="Helical" evidence="6">
    <location>
        <begin position="229"/>
        <end position="252"/>
    </location>
</feature>